<evidence type="ECO:0000313" key="8">
    <source>
        <dbReference type="Proteomes" id="UP000095023"/>
    </source>
</evidence>
<protein>
    <recommendedName>
        <fullName evidence="6">Copper transport protein</fullName>
    </recommendedName>
</protein>
<keyword evidence="8" id="KW-1185">Reference proteome</keyword>
<dbReference type="Pfam" id="PF04145">
    <property type="entry name" value="Ctr"/>
    <property type="match status" value="1"/>
</dbReference>
<feature type="transmembrane region" description="Helical" evidence="6">
    <location>
        <begin position="81"/>
        <end position="103"/>
    </location>
</feature>
<keyword evidence="4 6" id="KW-1133">Transmembrane helix</keyword>
<comment type="subcellular location">
    <subcellularLocation>
        <location evidence="1 6">Membrane</location>
        <topology evidence="1 6">Multi-pass membrane protein</topology>
    </subcellularLocation>
</comment>
<comment type="similarity">
    <text evidence="2 6">Belongs to the copper transporter (Ctr) (TC 1.A.56) family. SLC31A subfamily.</text>
</comment>
<sequence length="242" mass="26173">MEAHEGHDHMVTSMMEMASSTIAAAMDMTSTRTAATAAATTSKAMSMSMGSSTCKISMLWNWNTIDACFIHRGWHITSRGMFAGSCIGIFLMAFTTMGVNRALREFDRYIVRSRLAEAGIGAGGRSGSMNDKDISVEESADPGATAPVAGGMDTTTPTAYISGIMAGEINGKVYPALWQQLLKAFLYGVYVCGSYFCMLLAMYYNGYVIICLFLGFMFGHFAFTYEPVAERSAVDKNEGCCC</sequence>
<organism evidence="7 8">
    <name type="scientific">Tortispora caseinolytica NRRL Y-17796</name>
    <dbReference type="NCBI Taxonomy" id="767744"/>
    <lineage>
        <taxon>Eukaryota</taxon>
        <taxon>Fungi</taxon>
        <taxon>Dikarya</taxon>
        <taxon>Ascomycota</taxon>
        <taxon>Saccharomycotina</taxon>
        <taxon>Trigonopsidomycetes</taxon>
        <taxon>Trigonopsidales</taxon>
        <taxon>Trigonopsidaceae</taxon>
        <taxon>Tortispora</taxon>
    </lineage>
</organism>
<keyword evidence="6" id="KW-0187">Copper transport</keyword>
<dbReference type="EMBL" id="KV453843">
    <property type="protein sequence ID" value="ODV88607.1"/>
    <property type="molecule type" value="Genomic_DNA"/>
</dbReference>
<dbReference type="PANTHER" id="PTHR12483">
    <property type="entry name" value="SOLUTE CARRIER FAMILY 31 COPPER TRANSPORTERS"/>
    <property type="match status" value="1"/>
</dbReference>
<keyword evidence="6" id="KW-0406">Ion transport</keyword>
<evidence type="ECO:0000256" key="4">
    <source>
        <dbReference type="ARBA" id="ARBA00022989"/>
    </source>
</evidence>
<dbReference type="PANTHER" id="PTHR12483:SF73">
    <property type="entry name" value="COPPER TRANSPORT PROTEIN CTR3"/>
    <property type="match status" value="1"/>
</dbReference>
<dbReference type="Proteomes" id="UP000095023">
    <property type="component" value="Unassembled WGS sequence"/>
</dbReference>
<evidence type="ECO:0000256" key="5">
    <source>
        <dbReference type="ARBA" id="ARBA00023136"/>
    </source>
</evidence>
<gene>
    <name evidence="7" type="ORF">CANCADRAFT_32146</name>
</gene>
<feature type="transmembrane region" description="Helical" evidence="6">
    <location>
        <begin position="184"/>
        <end position="201"/>
    </location>
</feature>
<dbReference type="AlphaFoldDB" id="A0A1E4TA04"/>
<dbReference type="OrthoDB" id="161814at2759"/>
<evidence type="ECO:0000256" key="2">
    <source>
        <dbReference type="ARBA" id="ARBA00006921"/>
    </source>
</evidence>
<evidence type="ECO:0000256" key="1">
    <source>
        <dbReference type="ARBA" id="ARBA00004141"/>
    </source>
</evidence>
<accession>A0A1E4TA04</accession>
<evidence type="ECO:0000313" key="7">
    <source>
        <dbReference type="EMBL" id="ODV88607.1"/>
    </source>
</evidence>
<keyword evidence="6" id="KW-0186">Copper</keyword>
<proteinExistence type="inferred from homology"/>
<reference evidence="8" key="1">
    <citation type="submission" date="2016-02" db="EMBL/GenBank/DDBJ databases">
        <title>Comparative genomics of biotechnologically important yeasts.</title>
        <authorList>
            <consortium name="DOE Joint Genome Institute"/>
            <person name="Riley R."/>
            <person name="Haridas S."/>
            <person name="Wolfe K.H."/>
            <person name="Lopes M.R."/>
            <person name="Hittinger C.T."/>
            <person name="Goker M."/>
            <person name="Salamov A."/>
            <person name="Wisecaver J."/>
            <person name="Long T.M."/>
            <person name="Aerts A.L."/>
            <person name="Barry K."/>
            <person name="Choi C."/>
            <person name="Clum A."/>
            <person name="Coughlan A.Y."/>
            <person name="Deshpande S."/>
            <person name="Douglass A.P."/>
            <person name="Hanson S.J."/>
            <person name="Klenk H.-P."/>
            <person name="Labutti K."/>
            <person name="Lapidus A."/>
            <person name="Lindquist E."/>
            <person name="Lipzen A."/>
            <person name="Meier-Kolthoff J.P."/>
            <person name="Ohm R.A."/>
            <person name="Otillar R.P."/>
            <person name="Pangilinan J."/>
            <person name="Peng Y."/>
            <person name="Rokas A."/>
            <person name="Rosa C.A."/>
            <person name="Scheuner C."/>
            <person name="Sibirny A.A."/>
            <person name="Slot J.C."/>
            <person name="Stielow J.B."/>
            <person name="Sun H."/>
            <person name="Kurtzman C.P."/>
            <person name="Blackwell M."/>
            <person name="Jeffries T.W."/>
            <person name="Grigoriev I.V."/>
        </authorList>
    </citation>
    <scope>NUCLEOTIDE SEQUENCE [LARGE SCALE GENOMIC DNA]</scope>
    <source>
        <strain evidence="8">NRRL Y-17796</strain>
    </source>
</reference>
<evidence type="ECO:0000256" key="6">
    <source>
        <dbReference type="RuleBase" id="RU367022"/>
    </source>
</evidence>
<feature type="transmembrane region" description="Helical" evidence="6">
    <location>
        <begin position="207"/>
        <end position="225"/>
    </location>
</feature>
<keyword evidence="3 6" id="KW-0812">Transmembrane</keyword>
<name>A0A1E4TA04_9ASCO</name>
<keyword evidence="5 6" id="KW-0472">Membrane</keyword>
<evidence type="ECO:0000256" key="3">
    <source>
        <dbReference type="ARBA" id="ARBA00022692"/>
    </source>
</evidence>
<keyword evidence="6" id="KW-0813">Transport</keyword>
<dbReference type="GO" id="GO:0016020">
    <property type="term" value="C:membrane"/>
    <property type="evidence" value="ECO:0007669"/>
    <property type="project" value="UniProtKB-SubCell"/>
</dbReference>
<dbReference type="GO" id="GO:0005375">
    <property type="term" value="F:copper ion transmembrane transporter activity"/>
    <property type="evidence" value="ECO:0007669"/>
    <property type="project" value="UniProtKB-UniRule"/>
</dbReference>
<dbReference type="InterPro" id="IPR007274">
    <property type="entry name" value="Cop_transporter"/>
</dbReference>